<dbReference type="EMBL" id="LGUT01004379">
    <property type="protein sequence ID" value="KOG51975.1"/>
    <property type="molecule type" value="Genomic_DNA"/>
</dbReference>
<organism evidence="1 2">
    <name type="scientific">Streptomyces varsoviensis</name>
    <dbReference type="NCBI Taxonomy" id="67373"/>
    <lineage>
        <taxon>Bacteria</taxon>
        <taxon>Bacillati</taxon>
        <taxon>Actinomycetota</taxon>
        <taxon>Actinomycetes</taxon>
        <taxon>Kitasatosporales</taxon>
        <taxon>Streptomycetaceae</taxon>
        <taxon>Streptomyces</taxon>
    </lineage>
</organism>
<name>A0ABR5ISD3_9ACTN</name>
<protein>
    <submittedName>
        <fullName evidence="1">Uncharacterized protein</fullName>
    </submittedName>
</protein>
<feature type="non-terminal residue" evidence="1">
    <location>
        <position position="557"/>
    </location>
</feature>
<gene>
    <name evidence="1" type="ORF">ADK38_44490</name>
</gene>
<evidence type="ECO:0000313" key="2">
    <source>
        <dbReference type="Proteomes" id="UP000037020"/>
    </source>
</evidence>
<keyword evidence="2" id="KW-1185">Reference proteome</keyword>
<proteinExistence type="predicted"/>
<accession>A0ABR5ISD3</accession>
<sequence>MTEPLGPTELAGTRTCDVDGHRIVFYPDVTNAARAGHQPPTFYWLPERLYLGRDQGTYDFSFTRWARKAAADGSDVAGEVRFSLMNGLPPDAVDKAISQLYENSGSDSSNPYWQQLYWSREDYRPLTFQYTHTTLSNIVARAEPVHRRLAGSDVWYCEKQGATTGPLSVLDRRSYTTLMGQGHTVHFRAAIWDRHEPVTVNRTIGIQFAAPVQTFTLDGSWSAIRAALGRHTRDAAGHLTLAGIREAVAQLRAAGELAVDCTLDATTPSDPAFLDRLLNHSGCVAARFLDAARTAVLNAPENRPTALANDCDGPPNPWGSPWRLVPENPSGSMADRIGSAFTYLRPLTVATRFTAETDALRAAPATYFFVNYPEDGEKTLQRVFRPVLPRDNPAIAAVSVRCGYPDRSGALQWQGREFPQPTDPAEPLPAWTYTTRRLAAHEVTNPPPGWEPDKTFVKRQVRLRPRAETDTAYRVVRNDTPTDDIAIDPEADGRLANDIAVDISAGMLPHLDLFPLRLLWNPRADQWVTTELETTDAAGRPDGLPAATFTWRATDTA</sequence>
<dbReference type="Proteomes" id="UP000037020">
    <property type="component" value="Unassembled WGS sequence"/>
</dbReference>
<reference evidence="1 2" key="1">
    <citation type="submission" date="2015-07" db="EMBL/GenBank/DDBJ databases">
        <authorList>
            <person name="Ju K.-S."/>
            <person name="Doroghazi J.R."/>
            <person name="Metcalf W.W."/>
        </authorList>
    </citation>
    <scope>NUCLEOTIDE SEQUENCE [LARGE SCALE GENOMIC DNA]</scope>
    <source>
        <strain evidence="1 2">NRRL B-3589</strain>
    </source>
</reference>
<comment type="caution">
    <text evidence="1">The sequence shown here is derived from an EMBL/GenBank/DDBJ whole genome shotgun (WGS) entry which is preliminary data.</text>
</comment>
<evidence type="ECO:0000313" key="1">
    <source>
        <dbReference type="EMBL" id="KOG51975.1"/>
    </source>
</evidence>